<dbReference type="GO" id="GO:0009507">
    <property type="term" value="C:chloroplast"/>
    <property type="evidence" value="ECO:0007669"/>
    <property type="project" value="UniProtKB-SubCell"/>
</dbReference>
<evidence type="ECO:0000256" key="4">
    <source>
        <dbReference type="ARBA" id="ARBA00022714"/>
    </source>
</evidence>
<keyword evidence="4" id="KW-0001">2Fe-2S</keyword>
<evidence type="ECO:0000256" key="8">
    <source>
        <dbReference type="ARBA" id="ARBA00023014"/>
    </source>
</evidence>
<comment type="caution">
    <text evidence="11">The sequence shown here is derived from an EMBL/GenBank/DDBJ whole genome shotgun (WGS) entry which is preliminary data.</text>
</comment>
<keyword evidence="7" id="KW-0408">Iron</keyword>
<keyword evidence="12" id="KW-1185">Reference proteome</keyword>
<comment type="subcellular location">
    <subcellularLocation>
        <location evidence="1">Plastid</location>
        <location evidence="1">Chloroplast</location>
    </subcellularLocation>
</comment>
<keyword evidence="9" id="KW-1133">Transmembrane helix</keyword>
<feature type="domain" description="Rieske" evidence="10">
    <location>
        <begin position="110"/>
        <end position="215"/>
    </location>
</feature>
<proteinExistence type="predicted"/>
<dbReference type="Gene3D" id="3.90.380.10">
    <property type="entry name" value="Naphthalene 1,2-dioxygenase Alpha Subunit, Chain A, domain 1"/>
    <property type="match status" value="1"/>
</dbReference>
<dbReference type="AlphaFoldDB" id="A0ABD1YWP6"/>
<evidence type="ECO:0000256" key="1">
    <source>
        <dbReference type="ARBA" id="ARBA00004229"/>
    </source>
</evidence>
<dbReference type="InterPro" id="IPR017941">
    <property type="entry name" value="Rieske_2Fe-2S"/>
</dbReference>
<keyword evidence="3" id="KW-0934">Plastid</keyword>
<keyword evidence="2" id="KW-0150">Chloroplast</keyword>
<dbReference type="SUPFAM" id="SSF55961">
    <property type="entry name" value="Bet v1-like"/>
    <property type="match status" value="1"/>
</dbReference>
<dbReference type="GO" id="GO:0046872">
    <property type="term" value="F:metal ion binding"/>
    <property type="evidence" value="ECO:0007669"/>
    <property type="project" value="UniProtKB-KW"/>
</dbReference>
<evidence type="ECO:0000313" key="12">
    <source>
        <dbReference type="Proteomes" id="UP001605036"/>
    </source>
</evidence>
<dbReference type="InterPro" id="IPR036922">
    <property type="entry name" value="Rieske_2Fe-2S_sf"/>
</dbReference>
<keyword evidence="6" id="KW-0809">Transit peptide</keyword>
<dbReference type="InterPro" id="IPR050584">
    <property type="entry name" value="Cholesterol_7-desaturase"/>
</dbReference>
<keyword evidence="5" id="KW-0479">Metal-binding</keyword>
<dbReference type="GO" id="GO:0051537">
    <property type="term" value="F:2 iron, 2 sulfur cluster binding"/>
    <property type="evidence" value="ECO:0007669"/>
    <property type="project" value="UniProtKB-KW"/>
</dbReference>
<accession>A0ABD1YWP6</accession>
<dbReference type="PANTHER" id="PTHR21266">
    <property type="entry name" value="IRON-SULFUR DOMAIN CONTAINING PROTEIN"/>
    <property type="match status" value="1"/>
</dbReference>
<dbReference type="Proteomes" id="UP001605036">
    <property type="component" value="Unassembled WGS sequence"/>
</dbReference>
<evidence type="ECO:0000256" key="7">
    <source>
        <dbReference type="ARBA" id="ARBA00023004"/>
    </source>
</evidence>
<keyword evidence="9" id="KW-0472">Membrane</keyword>
<dbReference type="EMBL" id="JBHFFA010000003">
    <property type="protein sequence ID" value="KAL2634971.1"/>
    <property type="molecule type" value="Genomic_DNA"/>
</dbReference>
<evidence type="ECO:0000256" key="3">
    <source>
        <dbReference type="ARBA" id="ARBA00022640"/>
    </source>
</evidence>
<dbReference type="Gene3D" id="2.102.10.10">
    <property type="entry name" value="Rieske [2Fe-2S] iron-sulphur domain"/>
    <property type="match status" value="1"/>
</dbReference>
<evidence type="ECO:0000313" key="11">
    <source>
        <dbReference type="EMBL" id="KAL2634971.1"/>
    </source>
</evidence>
<organism evidence="11 12">
    <name type="scientific">Riccia fluitans</name>
    <dbReference type="NCBI Taxonomy" id="41844"/>
    <lineage>
        <taxon>Eukaryota</taxon>
        <taxon>Viridiplantae</taxon>
        <taxon>Streptophyta</taxon>
        <taxon>Embryophyta</taxon>
        <taxon>Marchantiophyta</taxon>
        <taxon>Marchantiopsida</taxon>
        <taxon>Marchantiidae</taxon>
        <taxon>Marchantiales</taxon>
        <taxon>Ricciaceae</taxon>
        <taxon>Riccia</taxon>
    </lineage>
</organism>
<evidence type="ECO:0000256" key="6">
    <source>
        <dbReference type="ARBA" id="ARBA00022946"/>
    </source>
</evidence>
<feature type="transmembrane region" description="Helical" evidence="9">
    <location>
        <begin position="531"/>
        <end position="550"/>
    </location>
</feature>
<dbReference type="Pfam" id="PF08417">
    <property type="entry name" value="PaO"/>
    <property type="match status" value="1"/>
</dbReference>
<keyword evidence="8" id="KW-0411">Iron-sulfur</keyword>
<reference evidence="11 12" key="1">
    <citation type="submission" date="2024-09" db="EMBL/GenBank/DDBJ databases">
        <title>Chromosome-scale assembly of Riccia fluitans.</title>
        <authorList>
            <person name="Paukszto L."/>
            <person name="Sawicki J."/>
            <person name="Karawczyk K."/>
            <person name="Piernik-Szablinska J."/>
            <person name="Szczecinska M."/>
            <person name="Mazdziarz M."/>
        </authorList>
    </citation>
    <scope>NUCLEOTIDE SEQUENCE [LARGE SCALE GENOMIC DNA]</scope>
    <source>
        <strain evidence="11">Rf_01</strain>
        <tissue evidence="11">Aerial parts of the thallus</tissue>
    </source>
</reference>
<gene>
    <name evidence="11" type="ORF">R1flu_006450</name>
</gene>
<keyword evidence="9" id="KW-0812">Transmembrane</keyword>
<evidence type="ECO:0000256" key="9">
    <source>
        <dbReference type="SAM" id="Phobius"/>
    </source>
</evidence>
<dbReference type="PROSITE" id="PS51296">
    <property type="entry name" value="RIESKE"/>
    <property type="match status" value="1"/>
</dbReference>
<evidence type="ECO:0000256" key="5">
    <source>
        <dbReference type="ARBA" id="ARBA00022723"/>
    </source>
</evidence>
<dbReference type="Pfam" id="PF00355">
    <property type="entry name" value="Rieske"/>
    <property type="match status" value="1"/>
</dbReference>
<dbReference type="SUPFAM" id="SSF50022">
    <property type="entry name" value="ISP domain"/>
    <property type="match status" value="1"/>
</dbReference>
<evidence type="ECO:0000256" key="2">
    <source>
        <dbReference type="ARBA" id="ARBA00022528"/>
    </source>
</evidence>
<sequence>MATAAGVRCLYELTTLVSTDKGIAGGFYRGKCGHSVIQKNEFFGEVLSSVACSRNSFCSKSTWRRGSALCATAEQITRELGESEERRGENPFTDVAPADEKVQYNWEEHWYPLYLTQEIPNDAPLALTVFDRYLVVFYDGDGKLNCLEDRCPHRAAKLSEGQLMDGRLECLYHGWQFEGDGTCAKIPQLAPGAIIPKRACARSYAVKESQGVLWVWMADQSTAPYEKVPYFEHYDKPGWVDFSAIHELPYDHSVLLENLMDPAHIPVSHDRTDVTARRENAEAMVFDVKERTDLGFAGFWHNISTPEVVNFTRFQAPCVAYNEFHKALPDGIERHFSITILARPTGQGKCMVIVRFANSRSDGKPFSPLGRIPKWILHQTSNTIFEQDMGFLSSQNEVLIRENRPTKDYYLNLRSQDVWIEEYRKWLDKVGHGMPYYYGHRTLSRAPVSALEEAAPAGLTASIASTYPSKGAFGHKYARDPTSRYFRHIIHCKKCRTALSNFEKAKTASLVMGLLSGGLATVMSKPAYRTAFVILGFLMSGSYYLCVLGIRKMTENYVRPHKNRL</sequence>
<protein>
    <recommendedName>
        <fullName evidence="10">Rieske domain-containing protein</fullName>
    </recommendedName>
</protein>
<name>A0ABD1YWP6_9MARC</name>
<dbReference type="PANTHER" id="PTHR21266:SF29">
    <property type="entry name" value="PROTEIN TIC 55, CHLOROPLASTIC"/>
    <property type="match status" value="1"/>
</dbReference>
<dbReference type="InterPro" id="IPR013626">
    <property type="entry name" value="PaO"/>
</dbReference>
<evidence type="ECO:0000259" key="10">
    <source>
        <dbReference type="PROSITE" id="PS51296"/>
    </source>
</evidence>